<evidence type="ECO:0000256" key="2">
    <source>
        <dbReference type="RuleBase" id="RU003707"/>
    </source>
</evidence>
<name>A0A1I5FVI5_PSUAM</name>
<reference evidence="4 5" key="1">
    <citation type="submission" date="2016-10" db="EMBL/GenBank/DDBJ databases">
        <authorList>
            <person name="de Groot N.N."/>
        </authorList>
    </citation>
    <scope>NUCLEOTIDE SEQUENCE [LARGE SCALE GENOMIC DNA]</scope>
    <source>
        <strain evidence="4 5">CGMCC 4.1877</strain>
    </source>
</reference>
<organism evidence="4 5">
    <name type="scientific">Pseudonocardia ammonioxydans</name>
    <dbReference type="NCBI Taxonomy" id="260086"/>
    <lineage>
        <taxon>Bacteria</taxon>
        <taxon>Bacillati</taxon>
        <taxon>Actinomycetota</taxon>
        <taxon>Actinomycetes</taxon>
        <taxon>Pseudonocardiales</taxon>
        <taxon>Pseudonocardiaceae</taxon>
        <taxon>Pseudonocardia</taxon>
    </lineage>
</organism>
<dbReference type="CDD" id="cd06558">
    <property type="entry name" value="crotonase-like"/>
    <property type="match status" value="1"/>
</dbReference>
<dbReference type="EMBL" id="FOUY01000041">
    <property type="protein sequence ID" value="SFO27777.1"/>
    <property type="molecule type" value="Genomic_DNA"/>
</dbReference>
<dbReference type="Gene3D" id="3.90.226.10">
    <property type="entry name" value="2-enoyl-CoA Hydratase, Chain A, domain 1"/>
    <property type="match status" value="1"/>
</dbReference>
<dbReference type="Pfam" id="PF00378">
    <property type="entry name" value="ECH_1"/>
    <property type="match status" value="1"/>
</dbReference>
<dbReference type="PANTHER" id="PTHR43802:SF1">
    <property type="entry name" value="IP11341P-RELATED"/>
    <property type="match status" value="1"/>
</dbReference>
<accession>A0A1I5FVI5</accession>
<evidence type="ECO:0000256" key="3">
    <source>
        <dbReference type="SAM" id="MobiDB-lite"/>
    </source>
</evidence>
<evidence type="ECO:0000313" key="4">
    <source>
        <dbReference type="EMBL" id="SFO27777.1"/>
    </source>
</evidence>
<dbReference type="NCBIfam" id="NF006128">
    <property type="entry name" value="PRK08272.1"/>
    <property type="match status" value="1"/>
</dbReference>
<dbReference type="STRING" id="260086.SAMN05216207_10416"/>
<dbReference type="PROSITE" id="PS00166">
    <property type="entry name" value="ENOYL_COA_HYDRATASE"/>
    <property type="match status" value="1"/>
</dbReference>
<dbReference type="PANTHER" id="PTHR43802">
    <property type="entry name" value="ENOYL-COA HYDRATASE"/>
    <property type="match status" value="1"/>
</dbReference>
<sequence>MSQQTTQQTSADYVEPEHVVLYEVRGRKAYLTLNRPERLNAITHEMARQIAAAVARANEDPAVHVIILQGAGRAFCSGYDLHVYAEDGVDTQPTVWDPIQDFQMMKSNTDNFFTLWRSLKPTIAKVHGYAVAGGSDIALSCDLVVMAEDAKIGYMPARVWGCPTTAMWVYRLGAEKAKRMLLTGDKIDGRKAADWGLVIDAVPADELDAAVEQLADRIAGAPINQLVMQKMMVNQAYDNMGLHGTQVLATLFDGITRHSPEGRWFQDFSAQHGFAAAVDWRDSGRPIPNGGGPVPTAEEIAEGHPNHSGHSGHSGH</sequence>
<dbReference type="Proteomes" id="UP000199614">
    <property type="component" value="Unassembled WGS sequence"/>
</dbReference>
<dbReference type="RefSeq" id="WP_093352467.1">
    <property type="nucleotide sequence ID" value="NZ_FOUY01000041.1"/>
</dbReference>
<dbReference type="InterPro" id="IPR001753">
    <property type="entry name" value="Enoyl-CoA_hydra/iso"/>
</dbReference>
<dbReference type="OrthoDB" id="3206737at2"/>
<dbReference type="GO" id="GO:0003824">
    <property type="term" value="F:catalytic activity"/>
    <property type="evidence" value="ECO:0007669"/>
    <property type="project" value="InterPro"/>
</dbReference>
<keyword evidence="5" id="KW-1185">Reference proteome</keyword>
<comment type="similarity">
    <text evidence="1 2">Belongs to the enoyl-CoA hydratase/isomerase family.</text>
</comment>
<gene>
    <name evidence="4" type="ORF">SAMN05216207_10416</name>
</gene>
<feature type="region of interest" description="Disordered" evidence="3">
    <location>
        <begin position="280"/>
        <end position="316"/>
    </location>
</feature>
<evidence type="ECO:0000313" key="5">
    <source>
        <dbReference type="Proteomes" id="UP000199614"/>
    </source>
</evidence>
<dbReference type="SUPFAM" id="SSF52096">
    <property type="entry name" value="ClpP/crotonase"/>
    <property type="match status" value="1"/>
</dbReference>
<dbReference type="AlphaFoldDB" id="A0A1I5FVI5"/>
<protein>
    <submittedName>
        <fullName evidence="4">Enoyl-CoA hydratase</fullName>
    </submittedName>
</protein>
<evidence type="ECO:0000256" key="1">
    <source>
        <dbReference type="ARBA" id="ARBA00005254"/>
    </source>
</evidence>
<dbReference type="InterPro" id="IPR018376">
    <property type="entry name" value="Enoyl-CoA_hyd/isom_CS"/>
</dbReference>
<proteinExistence type="inferred from homology"/>
<dbReference type="InterPro" id="IPR029045">
    <property type="entry name" value="ClpP/crotonase-like_dom_sf"/>
</dbReference>